<evidence type="ECO:0000313" key="3">
    <source>
        <dbReference type="Proteomes" id="UP001194580"/>
    </source>
</evidence>
<feature type="signal peptide" evidence="1">
    <location>
        <begin position="1"/>
        <end position="19"/>
    </location>
</feature>
<reference evidence="2" key="1">
    <citation type="journal article" date="2020" name="Fungal Divers.">
        <title>Resolving the Mortierellaceae phylogeny through synthesis of multi-gene phylogenetics and phylogenomics.</title>
        <authorList>
            <person name="Vandepol N."/>
            <person name="Liber J."/>
            <person name="Desiro A."/>
            <person name="Na H."/>
            <person name="Kennedy M."/>
            <person name="Barry K."/>
            <person name="Grigoriev I.V."/>
            <person name="Miller A.N."/>
            <person name="O'Donnell K."/>
            <person name="Stajich J.E."/>
            <person name="Bonito G."/>
        </authorList>
    </citation>
    <scope>NUCLEOTIDE SEQUENCE</scope>
    <source>
        <strain evidence="2">NRRL 28262</strain>
    </source>
</reference>
<accession>A0AAD4D6W8</accession>
<evidence type="ECO:0000256" key="1">
    <source>
        <dbReference type="SAM" id="SignalP"/>
    </source>
</evidence>
<proteinExistence type="predicted"/>
<organism evidence="2 3">
    <name type="scientific">Linnemannia exigua</name>
    <dbReference type="NCBI Taxonomy" id="604196"/>
    <lineage>
        <taxon>Eukaryota</taxon>
        <taxon>Fungi</taxon>
        <taxon>Fungi incertae sedis</taxon>
        <taxon>Mucoromycota</taxon>
        <taxon>Mortierellomycotina</taxon>
        <taxon>Mortierellomycetes</taxon>
        <taxon>Mortierellales</taxon>
        <taxon>Mortierellaceae</taxon>
        <taxon>Linnemannia</taxon>
    </lineage>
</organism>
<dbReference type="AlphaFoldDB" id="A0AAD4D6W8"/>
<dbReference type="EMBL" id="JAAAIL010001289">
    <property type="protein sequence ID" value="KAG0270869.1"/>
    <property type="molecule type" value="Genomic_DNA"/>
</dbReference>
<keyword evidence="1" id="KW-0732">Signal</keyword>
<keyword evidence="3" id="KW-1185">Reference proteome</keyword>
<gene>
    <name evidence="2" type="ORF">BGZ95_001400</name>
</gene>
<dbReference type="Proteomes" id="UP001194580">
    <property type="component" value="Unassembled WGS sequence"/>
</dbReference>
<evidence type="ECO:0000313" key="2">
    <source>
        <dbReference type="EMBL" id="KAG0270869.1"/>
    </source>
</evidence>
<name>A0AAD4D6W8_9FUNG</name>
<protein>
    <submittedName>
        <fullName evidence="2">Uncharacterized protein</fullName>
    </submittedName>
</protein>
<comment type="caution">
    <text evidence="2">The sequence shown here is derived from an EMBL/GenBank/DDBJ whole genome shotgun (WGS) entry which is preliminary data.</text>
</comment>
<feature type="chain" id="PRO_5042215913" evidence="1">
    <location>
        <begin position="20"/>
        <end position="142"/>
    </location>
</feature>
<sequence length="142" mass="15744">MVKSLILLGFALIASTTHAASAVSFYKYQTWQGAKVNCPGFNEYDRCYSVNAGIGMRSGEYVNEDPYQSKFSLTVYSGTACNGKYDRWSFTRDPFSKRYGFDFIPTLKDNIRSFKVAAFHTSMVNGGDAGSNPEYTVPSGCQ</sequence>